<keyword evidence="3" id="KW-0812">Transmembrane</keyword>
<name>A0A418SB54_9RHOB</name>
<dbReference type="SUPFAM" id="SSF160544">
    <property type="entry name" value="EscU C-terminal domain-like"/>
    <property type="match status" value="1"/>
</dbReference>
<feature type="region of interest" description="Disordered" evidence="2">
    <location>
        <begin position="1"/>
        <end position="31"/>
    </location>
</feature>
<dbReference type="Proteomes" id="UP000283786">
    <property type="component" value="Chromosome"/>
</dbReference>
<evidence type="ECO:0000256" key="2">
    <source>
        <dbReference type="SAM" id="MobiDB-lite"/>
    </source>
</evidence>
<dbReference type="AlphaFoldDB" id="A0A418SB54"/>
<keyword evidence="3" id="KW-1133">Transmembrane helix</keyword>
<evidence type="ECO:0000256" key="1">
    <source>
        <dbReference type="ARBA" id="ARBA00010690"/>
    </source>
</evidence>
<dbReference type="InterPro" id="IPR006135">
    <property type="entry name" value="T3SS_substrate_exporter"/>
</dbReference>
<feature type="compositionally biased region" description="Basic and acidic residues" evidence="2">
    <location>
        <begin position="7"/>
        <end position="16"/>
    </location>
</feature>
<dbReference type="KEGG" id="palw:PSAL_025360"/>
<evidence type="ECO:0000313" key="5">
    <source>
        <dbReference type="Proteomes" id="UP000283786"/>
    </source>
</evidence>
<dbReference type="InterPro" id="IPR029025">
    <property type="entry name" value="T3SS_substrate_exporter_C"/>
</dbReference>
<keyword evidence="3" id="KW-0472">Membrane</keyword>
<feature type="transmembrane region" description="Helical" evidence="3">
    <location>
        <begin position="40"/>
        <end position="66"/>
    </location>
</feature>
<protein>
    <submittedName>
        <fullName evidence="4">Flagellar biosynthetic protein FlhB</fullName>
    </submittedName>
</protein>
<keyword evidence="5" id="KW-1185">Reference proteome</keyword>
<keyword evidence="4" id="KW-0966">Cell projection</keyword>
<dbReference type="EMBL" id="CP060436">
    <property type="protein sequence ID" value="QPM91283.1"/>
    <property type="molecule type" value="Genomic_DNA"/>
</dbReference>
<accession>A0A418SB54</accession>
<reference evidence="4 5" key="1">
    <citation type="submission" date="2020-08" db="EMBL/GenBank/DDBJ databases">
        <title>Genome sequence of Rhodobacteraceae bacterium Lw-13e.</title>
        <authorList>
            <person name="Poehlein A."/>
            <person name="Wolter L."/>
            <person name="Daniel R."/>
            <person name="Brinkhoff T."/>
        </authorList>
    </citation>
    <scope>NUCLEOTIDE SEQUENCE [LARGE SCALE GENOMIC DNA]</scope>
    <source>
        <strain evidence="4 5">Lw-13e</strain>
    </source>
</reference>
<organism evidence="4 5">
    <name type="scientific">Pseudooceanicola algae</name>
    <dbReference type="NCBI Taxonomy" id="1537215"/>
    <lineage>
        <taxon>Bacteria</taxon>
        <taxon>Pseudomonadati</taxon>
        <taxon>Pseudomonadota</taxon>
        <taxon>Alphaproteobacteria</taxon>
        <taxon>Rhodobacterales</taxon>
        <taxon>Paracoccaceae</taxon>
        <taxon>Pseudooceanicola</taxon>
    </lineage>
</organism>
<evidence type="ECO:0000256" key="3">
    <source>
        <dbReference type="SAM" id="Phobius"/>
    </source>
</evidence>
<dbReference type="GO" id="GO:0005886">
    <property type="term" value="C:plasma membrane"/>
    <property type="evidence" value="ECO:0007669"/>
    <property type="project" value="TreeGrafter"/>
</dbReference>
<dbReference type="GO" id="GO:0009306">
    <property type="term" value="P:protein secretion"/>
    <property type="evidence" value="ECO:0007669"/>
    <property type="project" value="InterPro"/>
</dbReference>
<feature type="transmembrane region" description="Helical" evidence="3">
    <location>
        <begin position="156"/>
        <end position="176"/>
    </location>
</feature>
<dbReference type="Gene3D" id="6.10.250.2080">
    <property type="match status" value="1"/>
</dbReference>
<feature type="transmembrane region" description="Helical" evidence="3">
    <location>
        <begin position="86"/>
        <end position="113"/>
    </location>
</feature>
<evidence type="ECO:0000313" key="4">
    <source>
        <dbReference type="EMBL" id="QPM91283.1"/>
    </source>
</evidence>
<feature type="transmembrane region" description="Helical" evidence="3">
    <location>
        <begin position="188"/>
        <end position="214"/>
    </location>
</feature>
<sequence>MAEEETGGEKPHEPTPRKLQKARQKGEVPRSTDLSTAAAYGGLCIAGLAVGGSALINLGSTLMSLVDRPEAYAPLFFDGPGRAPTGGLMAAVGLSVTPFFLVPALAALGGIIAQQSFTVSGEKLQIKFSRLNPISNAKQKFGRNGIFEFLKSFTKLVIYSTCLFHFVSANLADMASTLHLGPGIATTALLRLCIEFLFIVFVIALTLGGIDYLWQRAEHMRKNRMTDKEIRDEVKEAEGDPHIRSQRRQRAQQIARSQMMADVPEADVVIVNPTHFAVALKWDRTRSSAPTCVAKGVDEVALVMRRIAGENGVPIQSDPPTARKLHAEVEIGQEIGPADYRAVAAAIRFADEMRRKARSRI</sequence>
<dbReference type="OrthoDB" id="9807950at2"/>
<gene>
    <name evidence="4" type="primary">flhB</name>
    <name evidence="4" type="ORF">PSAL_025360</name>
</gene>
<dbReference type="PANTHER" id="PTHR30531">
    <property type="entry name" value="FLAGELLAR BIOSYNTHETIC PROTEIN FLHB"/>
    <property type="match status" value="1"/>
</dbReference>
<keyword evidence="4" id="KW-0282">Flagellum</keyword>
<dbReference type="RefSeq" id="WP_119840999.1">
    <property type="nucleotide sequence ID" value="NZ_CP060436.1"/>
</dbReference>
<dbReference type="PRINTS" id="PR00950">
    <property type="entry name" value="TYPE3IMSPROT"/>
</dbReference>
<keyword evidence="4" id="KW-0969">Cilium</keyword>
<dbReference type="Pfam" id="PF01312">
    <property type="entry name" value="Bac_export_2"/>
    <property type="match status" value="1"/>
</dbReference>
<dbReference type="Gene3D" id="3.40.1690.10">
    <property type="entry name" value="secretion proteins EscU"/>
    <property type="match status" value="1"/>
</dbReference>
<comment type="similarity">
    <text evidence="1">Belongs to the type III secretion exporter family.</text>
</comment>
<dbReference type="PANTHER" id="PTHR30531:SF12">
    <property type="entry name" value="FLAGELLAR BIOSYNTHETIC PROTEIN FLHB"/>
    <property type="match status" value="1"/>
</dbReference>
<proteinExistence type="inferred from homology"/>